<organism evidence="2 3">
    <name type="scientific">Mycetomoellerius zeteki</name>
    <dbReference type="NCBI Taxonomy" id="64791"/>
    <lineage>
        <taxon>Eukaryota</taxon>
        <taxon>Metazoa</taxon>
        <taxon>Ecdysozoa</taxon>
        <taxon>Arthropoda</taxon>
        <taxon>Hexapoda</taxon>
        <taxon>Insecta</taxon>
        <taxon>Pterygota</taxon>
        <taxon>Neoptera</taxon>
        <taxon>Endopterygota</taxon>
        <taxon>Hymenoptera</taxon>
        <taxon>Apocrita</taxon>
        <taxon>Aculeata</taxon>
        <taxon>Formicoidea</taxon>
        <taxon>Formicidae</taxon>
        <taxon>Myrmicinae</taxon>
        <taxon>Mycetomoellerius</taxon>
    </lineage>
</organism>
<dbReference type="Proteomes" id="UP000075809">
    <property type="component" value="Unassembled WGS sequence"/>
</dbReference>
<dbReference type="AlphaFoldDB" id="A0A151X036"/>
<evidence type="ECO:0000313" key="3">
    <source>
        <dbReference type="Proteomes" id="UP000075809"/>
    </source>
</evidence>
<keyword evidence="3" id="KW-1185">Reference proteome</keyword>
<evidence type="ECO:0000256" key="1">
    <source>
        <dbReference type="SAM" id="Phobius"/>
    </source>
</evidence>
<protein>
    <submittedName>
        <fullName evidence="2">Uncharacterized protein</fullName>
    </submittedName>
</protein>
<keyword evidence="1" id="KW-1133">Transmembrane helix</keyword>
<name>A0A151X036_9HYME</name>
<feature type="transmembrane region" description="Helical" evidence="1">
    <location>
        <begin position="15"/>
        <end position="40"/>
    </location>
</feature>
<accession>A0A151X036</accession>
<reference evidence="2 3" key="1">
    <citation type="submission" date="2015-09" db="EMBL/GenBank/DDBJ databases">
        <title>Trachymyrmex zeteki WGS genome.</title>
        <authorList>
            <person name="Nygaard S."/>
            <person name="Hu H."/>
            <person name="Boomsma J."/>
            <person name="Zhang G."/>
        </authorList>
    </citation>
    <scope>NUCLEOTIDE SEQUENCE [LARGE SCALE GENOMIC DNA]</scope>
    <source>
        <strain evidence="2">Tzet28-1</strain>
        <tissue evidence="2">Whole body</tissue>
    </source>
</reference>
<proteinExistence type="predicted"/>
<sequence length="181" mass="20924">MSVHTYALRNVRNTLPLAATFGILIKTRSSFLYSFVFYLYEDQSRSRKGFTISVPLFVHNNCFFAPSLLSEDTTSPKLIHACVNPRTQKREIANTVGADSKQEFEFIRHLRVILAGLVVRVRWHESQDHSPKTNPVYNMKPERFRRSRIKCAALPRVRVLPHEFKFRVTHVPIGTGNIQAR</sequence>
<dbReference type="EMBL" id="KQ982622">
    <property type="protein sequence ID" value="KYQ53717.1"/>
    <property type="molecule type" value="Genomic_DNA"/>
</dbReference>
<evidence type="ECO:0000313" key="2">
    <source>
        <dbReference type="EMBL" id="KYQ53717.1"/>
    </source>
</evidence>
<keyword evidence="1" id="KW-0472">Membrane</keyword>
<gene>
    <name evidence="2" type="ORF">ALC60_07341</name>
</gene>
<keyword evidence="1" id="KW-0812">Transmembrane</keyword>